<name>A0A9Q4L0K7_9EURY</name>
<evidence type="ECO:0000313" key="2">
    <source>
        <dbReference type="EMBL" id="MDF9745821.1"/>
    </source>
</evidence>
<accession>A0A9Q4L0K7</accession>
<dbReference type="AlphaFoldDB" id="A0A9Q4L0K7"/>
<keyword evidence="1" id="KW-1133">Transmembrane helix</keyword>
<keyword evidence="1" id="KW-0472">Membrane</keyword>
<gene>
    <name evidence="2" type="ORF">NDI89_09510</name>
</gene>
<comment type="caution">
    <text evidence="2">The sequence shown here is derived from an EMBL/GenBank/DDBJ whole genome shotgun (WGS) entry which is preliminary data.</text>
</comment>
<evidence type="ECO:0000256" key="1">
    <source>
        <dbReference type="SAM" id="Phobius"/>
    </source>
</evidence>
<protein>
    <submittedName>
        <fullName evidence="2">Uncharacterized protein</fullName>
    </submittedName>
</protein>
<dbReference type="Proteomes" id="UP001154061">
    <property type="component" value="Unassembled WGS sequence"/>
</dbReference>
<sequence length="82" mass="9075">MGIIDRFEDEYLAVSSERASVRELLELFVGAVLFVLGASALAYYLLGQRIALWVAAALVVVFGITLLSQAYWAVTGREDYDE</sequence>
<dbReference type="RefSeq" id="WP_277521322.1">
    <property type="nucleotide sequence ID" value="NZ_JAMQOT010000003.1"/>
</dbReference>
<dbReference type="EMBL" id="JAMQOT010000003">
    <property type="protein sequence ID" value="MDF9745821.1"/>
    <property type="molecule type" value="Genomic_DNA"/>
</dbReference>
<feature type="transmembrane region" description="Helical" evidence="1">
    <location>
        <begin position="24"/>
        <end position="44"/>
    </location>
</feature>
<proteinExistence type="predicted"/>
<evidence type="ECO:0000313" key="3">
    <source>
        <dbReference type="Proteomes" id="UP001154061"/>
    </source>
</evidence>
<organism evidence="2 3">
    <name type="scientific">Natrinema salsiterrestre</name>
    <dbReference type="NCBI Taxonomy" id="2950540"/>
    <lineage>
        <taxon>Archaea</taxon>
        <taxon>Methanobacteriati</taxon>
        <taxon>Methanobacteriota</taxon>
        <taxon>Stenosarchaea group</taxon>
        <taxon>Halobacteria</taxon>
        <taxon>Halobacteriales</taxon>
        <taxon>Natrialbaceae</taxon>
        <taxon>Natrinema</taxon>
    </lineage>
</organism>
<feature type="transmembrane region" description="Helical" evidence="1">
    <location>
        <begin position="50"/>
        <end position="74"/>
    </location>
</feature>
<keyword evidence="3" id="KW-1185">Reference proteome</keyword>
<keyword evidence="1" id="KW-0812">Transmembrane</keyword>
<reference evidence="2" key="1">
    <citation type="submission" date="2022-06" db="EMBL/GenBank/DDBJ databases">
        <title>Natrinema sp. a new haloarchaeum isolate from saline soil.</title>
        <authorList>
            <person name="Strakova D."/>
            <person name="Galisteo C."/>
            <person name="Sanchez-Porro C."/>
            <person name="Ventosa A."/>
        </authorList>
    </citation>
    <scope>NUCLEOTIDE SEQUENCE</scope>
    <source>
        <strain evidence="2">S1CR25-10</strain>
    </source>
</reference>